<gene>
    <name evidence="7" type="ORF">CR152_00505</name>
</gene>
<sequence length="302" mass="31666">MIARNHSPEQIMSNPAVSFAAAMLMLGTLGIFFHEAALAPVMTVFFRCAFGAAILLVYCAYKGMLKRSNVSPKNLMLALGSGILMCVNWVMFFEAIARVGISVTTIVYHVQPFLVLIVGSLLLKESVSANNIGWVVVGFAGLVLACGLRTDMALSSTYLIGIACTLGAAVAYAGVTLTTRAIRGMPPHLTALTHCLTGTVLTAGFFSMPAGGIAAAQWGWLAGLGLIPTALAYVMVYGATPRMNTAVIAVLTFLYPAAALVVDFVVYGHAIGALQLAGFALIASATLGVNLQWHFFPSLKGA</sequence>
<dbReference type="AlphaFoldDB" id="A0A2D2DDU2"/>
<dbReference type="PANTHER" id="PTHR32322">
    <property type="entry name" value="INNER MEMBRANE TRANSPORTER"/>
    <property type="match status" value="1"/>
</dbReference>
<evidence type="ECO:0000313" key="8">
    <source>
        <dbReference type="Proteomes" id="UP000229897"/>
    </source>
</evidence>
<dbReference type="SUPFAM" id="SSF103481">
    <property type="entry name" value="Multidrug resistance efflux transporter EmrE"/>
    <property type="match status" value="2"/>
</dbReference>
<evidence type="ECO:0000256" key="5">
    <source>
        <dbReference type="SAM" id="Phobius"/>
    </source>
</evidence>
<dbReference type="InterPro" id="IPR050638">
    <property type="entry name" value="AA-Vitamin_Transporters"/>
</dbReference>
<keyword evidence="2 5" id="KW-0812">Transmembrane</keyword>
<accession>A0A2D2DDU2</accession>
<dbReference type="PANTHER" id="PTHR32322:SF9">
    <property type="entry name" value="AMINO-ACID METABOLITE EFFLUX PUMP-RELATED"/>
    <property type="match status" value="1"/>
</dbReference>
<reference evidence="7" key="1">
    <citation type="submission" date="2017-10" db="EMBL/GenBank/DDBJ databases">
        <title>Massilia psychrophilum sp. nov., a novel purple-pigmented bacterium isolated from Tianshan glacier, Xinjiang Municipality, China.</title>
        <authorList>
            <person name="Wang H."/>
        </authorList>
    </citation>
    <scope>NUCLEOTIDE SEQUENCE [LARGE SCALE GENOMIC DNA]</scope>
    <source>
        <strain evidence="7">B2</strain>
    </source>
</reference>
<evidence type="ECO:0000313" key="7">
    <source>
        <dbReference type="EMBL" id="ATQ73155.1"/>
    </source>
</evidence>
<keyword evidence="3 5" id="KW-1133">Transmembrane helix</keyword>
<feature type="transmembrane region" description="Helical" evidence="5">
    <location>
        <begin position="156"/>
        <end position="177"/>
    </location>
</feature>
<dbReference type="InterPro" id="IPR037185">
    <property type="entry name" value="EmrE-like"/>
</dbReference>
<evidence type="ECO:0000256" key="3">
    <source>
        <dbReference type="ARBA" id="ARBA00022989"/>
    </source>
</evidence>
<feature type="domain" description="EamA" evidence="6">
    <location>
        <begin position="160"/>
        <end position="290"/>
    </location>
</feature>
<dbReference type="KEGG" id="mass:CR152_00505"/>
<evidence type="ECO:0000256" key="1">
    <source>
        <dbReference type="ARBA" id="ARBA00004141"/>
    </source>
</evidence>
<dbReference type="Proteomes" id="UP000229897">
    <property type="component" value="Chromosome"/>
</dbReference>
<dbReference type="GO" id="GO:0016020">
    <property type="term" value="C:membrane"/>
    <property type="evidence" value="ECO:0007669"/>
    <property type="project" value="UniProtKB-SubCell"/>
</dbReference>
<feature type="transmembrane region" description="Helical" evidence="5">
    <location>
        <begin position="39"/>
        <end position="61"/>
    </location>
</feature>
<dbReference type="Pfam" id="PF00892">
    <property type="entry name" value="EamA"/>
    <property type="match status" value="2"/>
</dbReference>
<protein>
    <submittedName>
        <fullName evidence="7">EamA family transporter</fullName>
    </submittedName>
</protein>
<evidence type="ECO:0000256" key="2">
    <source>
        <dbReference type="ARBA" id="ARBA00022692"/>
    </source>
</evidence>
<name>A0A2D2DDU2_9BURK</name>
<dbReference type="OrthoDB" id="9814238at2"/>
<dbReference type="InterPro" id="IPR000620">
    <property type="entry name" value="EamA_dom"/>
</dbReference>
<keyword evidence="4 5" id="KW-0472">Membrane</keyword>
<comment type="subcellular location">
    <subcellularLocation>
        <location evidence="1">Membrane</location>
        <topology evidence="1">Multi-pass membrane protein</topology>
    </subcellularLocation>
</comment>
<feature type="transmembrane region" description="Helical" evidence="5">
    <location>
        <begin position="132"/>
        <end position="150"/>
    </location>
</feature>
<evidence type="ECO:0000259" key="6">
    <source>
        <dbReference type="Pfam" id="PF00892"/>
    </source>
</evidence>
<keyword evidence="8" id="KW-1185">Reference proteome</keyword>
<feature type="domain" description="EamA" evidence="6">
    <location>
        <begin position="19"/>
        <end position="144"/>
    </location>
</feature>
<feature type="transmembrane region" description="Helical" evidence="5">
    <location>
        <begin position="12"/>
        <end position="33"/>
    </location>
</feature>
<feature type="transmembrane region" description="Helical" evidence="5">
    <location>
        <begin position="273"/>
        <end position="296"/>
    </location>
</feature>
<dbReference type="EMBL" id="CP024608">
    <property type="protein sequence ID" value="ATQ73155.1"/>
    <property type="molecule type" value="Genomic_DNA"/>
</dbReference>
<organism evidence="7 8">
    <name type="scientific">Massilia violaceinigra</name>
    <dbReference type="NCBI Taxonomy" id="2045208"/>
    <lineage>
        <taxon>Bacteria</taxon>
        <taxon>Pseudomonadati</taxon>
        <taxon>Pseudomonadota</taxon>
        <taxon>Betaproteobacteria</taxon>
        <taxon>Burkholderiales</taxon>
        <taxon>Oxalobacteraceae</taxon>
        <taxon>Telluria group</taxon>
        <taxon>Massilia</taxon>
    </lineage>
</organism>
<feature type="transmembrane region" description="Helical" evidence="5">
    <location>
        <begin position="73"/>
        <end position="93"/>
    </location>
</feature>
<proteinExistence type="predicted"/>
<feature type="transmembrane region" description="Helical" evidence="5">
    <location>
        <begin position="246"/>
        <end position="267"/>
    </location>
</feature>
<feature type="transmembrane region" description="Helical" evidence="5">
    <location>
        <begin position="189"/>
        <end position="206"/>
    </location>
</feature>
<evidence type="ECO:0000256" key="4">
    <source>
        <dbReference type="ARBA" id="ARBA00023136"/>
    </source>
</evidence>
<feature type="transmembrane region" description="Helical" evidence="5">
    <location>
        <begin position="99"/>
        <end position="123"/>
    </location>
</feature>
<feature type="transmembrane region" description="Helical" evidence="5">
    <location>
        <begin position="218"/>
        <end position="239"/>
    </location>
</feature>